<dbReference type="RefSeq" id="WP_010885752.1">
    <property type="nucleotide sequence ID" value="NZ_DUJN01000002.1"/>
</dbReference>
<dbReference type="GeneID" id="1442533"/>
<name>A0A832T0Z3_PYRHR</name>
<organism evidence="1 2">
    <name type="scientific">Pyrococcus horikoshii</name>
    <dbReference type="NCBI Taxonomy" id="53953"/>
    <lineage>
        <taxon>Archaea</taxon>
        <taxon>Methanobacteriati</taxon>
        <taxon>Methanobacteriota</taxon>
        <taxon>Thermococci</taxon>
        <taxon>Thermococcales</taxon>
        <taxon>Thermococcaceae</taxon>
        <taxon>Pyrococcus</taxon>
    </lineage>
</organism>
<evidence type="ECO:0000313" key="2">
    <source>
        <dbReference type="Proteomes" id="UP000617544"/>
    </source>
</evidence>
<protein>
    <submittedName>
        <fullName evidence="1">Uncharacterized protein</fullName>
    </submittedName>
</protein>
<gene>
    <name evidence="1" type="ORF">HA331_02660</name>
</gene>
<dbReference type="EMBL" id="DUJN01000002">
    <property type="protein sequence ID" value="HII60655.1"/>
    <property type="molecule type" value="Genomic_DNA"/>
</dbReference>
<reference evidence="1" key="1">
    <citation type="journal article" date="2020" name="bioRxiv">
        <title>A rank-normalized archaeal taxonomy based on genome phylogeny resolves widespread incomplete and uneven classifications.</title>
        <authorList>
            <person name="Rinke C."/>
            <person name="Chuvochina M."/>
            <person name="Mussig A.J."/>
            <person name="Chaumeil P.-A."/>
            <person name="Waite D.W."/>
            <person name="Whitman W.B."/>
            <person name="Parks D.H."/>
            <person name="Hugenholtz P."/>
        </authorList>
    </citation>
    <scope>NUCLEOTIDE SEQUENCE</scope>
    <source>
        <strain evidence="1">UBA8834</strain>
    </source>
</reference>
<sequence>MKFPKLLIRREANVTAKLGYKICSLEEHLPCVVRLEGGKLDNVGEDKPNSYIADKTNEKPSNYKLLPLFSFYNELTMRAEIRNGRDLRK</sequence>
<proteinExistence type="predicted"/>
<accession>A0A832T0Z3</accession>
<dbReference type="Proteomes" id="UP000617544">
    <property type="component" value="Unassembled WGS sequence"/>
</dbReference>
<evidence type="ECO:0000313" key="1">
    <source>
        <dbReference type="EMBL" id="HII60655.1"/>
    </source>
</evidence>
<dbReference type="AlphaFoldDB" id="A0A832T0Z3"/>
<comment type="caution">
    <text evidence="1">The sequence shown here is derived from an EMBL/GenBank/DDBJ whole genome shotgun (WGS) entry which is preliminary data.</text>
</comment>